<dbReference type="InterPro" id="IPR003107">
    <property type="entry name" value="HAT"/>
</dbReference>
<feature type="compositionally biased region" description="Low complexity" evidence="13">
    <location>
        <begin position="962"/>
        <end position="979"/>
    </location>
</feature>
<dbReference type="PANTHER" id="PTHR43618:SF4">
    <property type="entry name" value="SHORT CHAIN DEHYDROGENASE_REDUCTASE FAMILY (AFU_ORTHOLOGUE AFUA_7G04540)"/>
    <property type="match status" value="1"/>
</dbReference>
<feature type="domain" description="RRM" evidence="14">
    <location>
        <begin position="752"/>
        <end position="828"/>
    </location>
</feature>
<dbReference type="GO" id="GO:0006397">
    <property type="term" value="P:mRNA processing"/>
    <property type="evidence" value="ECO:0007669"/>
    <property type="project" value="UniProtKB-KW"/>
</dbReference>
<dbReference type="PRINTS" id="PR00080">
    <property type="entry name" value="SDRFAMILY"/>
</dbReference>
<dbReference type="Gene3D" id="3.30.70.330">
    <property type="match status" value="4"/>
</dbReference>
<dbReference type="CDD" id="cd12296">
    <property type="entry name" value="RRM1_Prp24"/>
    <property type="match status" value="1"/>
</dbReference>
<dbReference type="EMBL" id="ML769541">
    <property type="protein sequence ID" value="KAE9394898.1"/>
    <property type="molecule type" value="Genomic_DNA"/>
</dbReference>
<keyword evidence="5" id="KW-0521">NADP</keyword>
<dbReference type="InterPro" id="IPR002347">
    <property type="entry name" value="SDR_fam"/>
</dbReference>
<evidence type="ECO:0000256" key="6">
    <source>
        <dbReference type="ARBA" id="ARBA00022884"/>
    </source>
</evidence>
<keyword evidence="8" id="KW-0508">mRNA splicing</keyword>
<accession>A0A6A4HB79</accession>
<dbReference type="SUPFAM" id="SSF48452">
    <property type="entry name" value="TPR-like"/>
    <property type="match status" value="1"/>
</dbReference>
<dbReference type="SMART" id="SM00360">
    <property type="entry name" value="RRM"/>
    <property type="match status" value="4"/>
</dbReference>
<evidence type="ECO:0000256" key="12">
    <source>
        <dbReference type="PROSITE-ProRule" id="PRU00176"/>
    </source>
</evidence>
<dbReference type="PROSITE" id="PS00061">
    <property type="entry name" value="ADH_SHORT"/>
    <property type="match status" value="1"/>
</dbReference>
<dbReference type="InterPro" id="IPR020904">
    <property type="entry name" value="Sc_DH/Rdtase_CS"/>
</dbReference>
<dbReference type="PROSITE" id="PS50102">
    <property type="entry name" value="RRM"/>
    <property type="match status" value="3"/>
</dbReference>
<evidence type="ECO:0000256" key="8">
    <source>
        <dbReference type="ARBA" id="ARBA00023187"/>
    </source>
</evidence>
<keyword evidence="6 12" id="KW-0694">RNA-binding</keyword>
<keyword evidence="9" id="KW-0539">Nucleus</keyword>
<dbReference type="PANTHER" id="PTHR43618">
    <property type="entry name" value="7-ALPHA-HYDROXYSTEROID DEHYDROGENASE"/>
    <property type="match status" value="1"/>
</dbReference>
<dbReference type="SUPFAM" id="SSF54928">
    <property type="entry name" value="RNA-binding domain, RBD"/>
    <property type="match status" value="3"/>
</dbReference>
<keyword evidence="7" id="KW-0560">Oxidoreductase</keyword>
<dbReference type="Gene3D" id="1.25.40.10">
    <property type="entry name" value="Tetratricopeptide repeat domain"/>
    <property type="match status" value="2"/>
</dbReference>
<dbReference type="InterPro" id="IPR034397">
    <property type="entry name" value="Prp24_RRM1"/>
</dbReference>
<evidence type="ECO:0000256" key="2">
    <source>
        <dbReference type="ARBA" id="ARBA00006484"/>
    </source>
</evidence>
<protein>
    <recommendedName>
        <fullName evidence="11">U4/U6 snRNA-associated-splicing factor PRP24</fullName>
    </recommendedName>
</protein>
<dbReference type="OrthoDB" id="360390at2759"/>
<evidence type="ECO:0000259" key="14">
    <source>
        <dbReference type="PROSITE" id="PS50102"/>
    </source>
</evidence>
<dbReference type="InterPro" id="IPR011990">
    <property type="entry name" value="TPR-like_helical_dom_sf"/>
</dbReference>
<dbReference type="GO" id="GO:0003723">
    <property type="term" value="F:RNA binding"/>
    <property type="evidence" value="ECO:0007669"/>
    <property type="project" value="UniProtKB-UniRule"/>
</dbReference>
<evidence type="ECO:0000256" key="9">
    <source>
        <dbReference type="ARBA" id="ARBA00023242"/>
    </source>
</evidence>
<reference evidence="15" key="1">
    <citation type="journal article" date="2019" name="Environ. Microbiol.">
        <title>Fungal ecological strategies reflected in gene transcription - a case study of two litter decomposers.</title>
        <authorList>
            <person name="Barbi F."/>
            <person name="Kohler A."/>
            <person name="Barry K."/>
            <person name="Baskaran P."/>
            <person name="Daum C."/>
            <person name="Fauchery L."/>
            <person name="Ihrmark K."/>
            <person name="Kuo A."/>
            <person name="LaButti K."/>
            <person name="Lipzen A."/>
            <person name="Morin E."/>
            <person name="Grigoriev I.V."/>
            <person name="Henrissat B."/>
            <person name="Lindahl B."/>
            <person name="Martin F."/>
        </authorList>
    </citation>
    <scope>NUCLEOTIDE SEQUENCE</scope>
    <source>
        <strain evidence="15">JB14</strain>
    </source>
</reference>
<dbReference type="InterPro" id="IPR012677">
    <property type="entry name" value="Nucleotide-bd_a/b_plait_sf"/>
</dbReference>
<evidence type="ECO:0000256" key="13">
    <source>
        <dbReference type="SAM" id="MobiDB-lite"/>
    </source>
</evidence>
<dbReference type="Proteomes" id="UP000799118">
    <property type="component" value="Unassembled WGS sequence"/>
</dbReference>
<sequence>MDESSSLDALGGLIEKLAENPHDLSLHIQHVRLVKSLEGMEAELTQALEMFTTYFAAGDEIWLELLDIKERSVNLDTVNGAAEILALYERAEADYLSIPVLRRHMEFILSRHEHYSGEAIKPDELGELFSTEWTRQALTHIVNKGVGHITQIHRLWEQLRDWELEILESSSASEKPLLVEHVEASLLEKLSLPHSRVDDTFQAYSSFTTNYKPPDQYETLLVAASKLKSRILKAVERRDQCENALTQSENSLEAFARYIAYERKAKYPDVTITCAVYERAISEAAKRRFQGEYGAEEALNSFWVGYSDALRLLNTTQDAQLNVFKRAIRSVPGCGEIWARYIRCIERYTDPDHLKEGRDTVSALFVQACSVPQLCEDVEQLISLILALDEDTIPTLIGILESGIEMVRKTPSGDPRLRLENYLGELYRFAGLAEGSVSVWQSAAKHYKNSYLAWTSYTDSLMRGPCSNTYHGSVEQVEACLDKIEKARYQVNARRAREAEKANYQAMQVAAEAQASSVPVSEIPIPTAATEEPMNVDQAPTSRGKKRAAEDVLAEDGQKKIKLGVYSINKRHVEPPQAPLKRDRENSTVFVAGIPNNTTEEELTNVFKDCGPVREVKITQLPSATVATVEFMDRECVPPALTKDKKRIRDQEINVHLAWQSTLYVTNFPESADDSYIRNLFGKYGIIFDVRWPSKKFKNTRRFCYVQYISPLSAQAALELHNHELEPGRTINVLISNPERKKERTDQDANDRELHVAGLGKNTTKQDLEKVFTKFGPVKDIRMAMDNDGKFRGFAFVEFENEIDARAGLDANNQELKGRRMAITVADSRSKPKQRAFAADRGLGRNAELASRSVRIKNLPVGTQEGVLQQMVEKLVSVKRLELFEDIHEAVVEFESPADAGKLLLRPEPLTFNGNTLVLVEEAVSRKQGPQGTSGGTFVPRKTVSKPRAGLGHKQKPTAPISSSTVSNTPVPSSSSSTSGGKGQDDFRKLLGGKCLLHIAMANISFDAKSLYDLTGLVAMVTGGGTGIGYMIARGLAANGAKVYITGRRADVLQKVVDTSPKEEGELIALPMDVTSKESILQAKKEIETKEGKLHILVNNAGQVGPTSPFLTDPTAPELKDGESFGSALFKEDLQEWSNLYSINVFSIFFTTTAFLGLLEKGTKECKIPGYSSTVINITSISGIIKLAQDHFCYNSAKSAASHLTKMLSTEFAVKGVPVRVNAIAPGVYASEMTMDNISPEEVDNIGKGISPVPAKRDGSAEEMAGTAVYLASKAGCYTNGQEIIIDGGYCAVNPAVI</sequence>
<proteinExistence type="inferred from homology"/>
<organism evidence="15 16">
    <name type="scientific">Gymnopus androsaceus JB14</name>
    <dbReference type="NCBI Taxonomy" id="1447944"/>
    <lineage>
        <taxon>Eukaryota</taxon>
        <taxon>Fungi</taxon>
        <taxon>Dikarya</taxon>
        <taxon>Basidiomycota</taxon>
        <taxon>Agaricomycotina</taxon>
        <taxon>Agaricomycetes</taxon>
        <taxon>Agaricomycetidae</taxon>
        <taxon>Agaricales</taxon>
        <taxon>Marasmiineae</taxon>
        <taxon>Omphalotaceae</taxon>
        <taxon>Gymnopus</taxon>
    </lineage>
</organism>
<evidence type="ECO:0000256" key="11">
    <source>
        <dbReference type="ARBA" id="ARBA00093627"/>
    </source>
</evidence>
<evidence type="ECO:0000256" key="4">
    <source>
        <dbReference type="ARBA" id="ARBA00022737"/>
    </source>
</evidence>
<dbReference type="SUPFAM" id="SSF51735">
    <property type="entry name" value="NAD(P)-binding Rossmann-fold domains"/>
    <property type="match status" value="1"/>
</dbReference>
<feature type="region of interest" description="Disordered" evidence="13">
    <location>
        <begin position="925"/>
        <end position="984"/>
    </location>
</feature>
<comment type="function">
    <text evidence="10">Functions as a recycling factor of the spliceosome, a machinery that forms on each precursor-messenger RNA (pre-mRNA) and catalyzes the removal of introns. Chaperones the re-annealing of U4 and U6 snRNAs (small nuclear RNAs) released from previous rounds of splicing, an initial step in reforming the U4/U6-U5 tri-snRNP (small nuclear ribonucleoprotein) that can reassemble into another spliceosome complex; this step involves binding U6 and facilitating the unwinding of the U6 internal stem loop, followed by base-pairing of U6 to U4.</text>
</comment>
<evidence type="ECO:0000256" key="1">
    <source>
        <dbReference type="ARBA" id="ARBA00004123"/>
    </source>
</evidence>
<gene>
    <name evidence="15" type="ORF">BT96DRAFT_1046076</name>
</gene>
<evidence type="ECO:0000256" key="5">
    <source>
        <dbReference type="ARBA" id="ARBA00022857"/>
    </source>
</evidence>
<evidence type="ECO:0000313" key="15">
    <source>
        <dbReference type="EMBL" id="KAE9394898.1"/>
    </source>
</evidence>
<dbReference type="PRINTS" id="PR00081">
    <property type="entry name" value="GDHRDH"/>
</dbReference>
<name>A0A6A4HB79_9AGAR</name>
<dbReference type="FunFam" id="3.30.70.330:FF:000365">
    <property type="entry name" value="U4/U6 snRNA-associated-splicing factor PRP24"/>
    <property type="match status" value="1"/>
</dbReference>
<dbReference type="GO" id="GO:0005688">
    <property type="term" value="C:U6 snRNP"/>
    <property type="evidence" value="ECO:0007669"/>
    <property type="project" value="UniProtKB-ARBA"/>
</dbReference>
<evidence type="ECO:0000256" key="7">
    <source>
        <dbReference type="ARBA" id="ARBA00023002"/>
    </source>
</evidence>
<evidence type="ECO:0000313" key="16">
    <source>
        <dbReference type="Proteomes" id="UP000799118"/>
    </source>
</evidence>
<dbReference type="Gene3D" id="3.40.50.720">
    <property type="entry name" value="NAD(P)-binding Rossmann-like Domain"/>
    <property type="match status" value="1"/>
</dbReference>
<dbReference type="InterPro" id="IPR052178">
    <property type="entry name" value="Sec_Metab_Biosynth_SDR"/>
</dbReference>
<dbReference type="InterPro" id="IPR000504">
    <property type="entry name" value="RRM_dom"/>
</dbReference>
<dbReference type="Pfam" id="PF13561">
    <property type="entry name" value="adh_short_C2"/>
    <property type="match status" value="1"/>
</dbReference>
<evidence type="ECO:0000256" key="10">
    <source>
        <dbReference type="ARBA" id="ARBA00093374"/>
    </source>
</evidence>
<dbReference type="GO" id="GO:0008380">
    <property type="term" value="P:RNA splicing"/>
    <property type="evidence" value="ECO:0007669"/>
    <property type="project" value="UniProtKB-KW"/>
</dbReference>
<dbReference type="CDD" id="cd00590">
    <property type="entry name" value="RRM_SF"/>
    <property type="match status" value="1"/>
</dbReference>
<keyword evidence="4" id="KW-0677">Repeat</keyword>
<feature type="domain" description="RRM" evidence="14">
    <location>
        <begin position="587"/>
        <end position="660"/>
    </location>
</feature>
<feature type="region of interest" description="Disordered" evidence="13">
    <location>
        <begin position="527"/>
        <end position="549"/>
    </location>
</feature>
<keyword evidence="16" id="KW-1185">Reference proteome</keyword>
<feature type="domain" description="RRM" evidence="14">
    <location>
        <begin position="661"/>
        <end position="738"/>
    </location>
</feature>
<keyword evidence="3" id="KW-0507">mRNA processing</keyword>
<dbReference type="GO" id="GO:0016491">
    <property type="term" value="F:oxidoreductase activity"/>
    <property type="evidence" value="ECO:0007669"/>
    <property type="project" value="UniProtKB-KW"/>
</dbReference>
<dbReference type="SMART" id="SM00386">
    <property type="entry name" value="HAT"/>
    <property type="match status" value="4"/>
</dbReference>
<dbReference type="InterPro" id="IPR036291">
    <property type="entry name" value="NAD(P)-bd_dom_sf"/>
</dbReference>
<dbReference type="InterPro" id="IPR034398">
    <property type="entry name" value="Prp24_RRM2"/>
</dbReference>
<dbReference type="Pfam" id="PF00076">
    <property type="entry name" value="RRM_1"/>
    <property type="match status" value="3"/>
</dbReference>
<dbReference type="InterPro" id="IPR035979">
    <property type="entry name" value="RBD_domain_sf"/>
</dbReference>
<comment type="subcellular location">
    <subcellularLocation>
        <location evidence="1">Nucleus</location>
    </subcellularLocation>
</comment>
<dbReference type="CDD" id="cd12297">
    <property type="entry name" value="RRM2_Prp24"/>
    <property type="match status" value="1"/>
</dbReference>
<comment type="similarity">
    <text evidence="2">Belongs to the short-chain dehydrogenases/reductases (SDR) family.</text>
</comment>
<evidence type="ECO:0000256" key="3">
    <source>
        <dbReference type="ARBA" id="ARBA00022664"/>
    </source>
</evidence>